<evidence type="ECO:0000313" key="1">
    <source>
        <dbReference type="EMBL" id="AAX28287.2"/>
    </source>
</evidence>
<reference evidence="1" key="1">
    <citation type="journal article" date="2006" name="PLoS Pathog.">
        <title>New perspectives on host-parasite interplay by comparative transcriptomic and proteomic analyses of Schistosoma japonicum.</title>
        <authorList>
            <person name="Liu F."/>
            <person name="Lu J."/>
            <person name="Hu W."/>
            <person name="Wang S.Y."/>
            <person name="Cui S.J."/>
            <person name="Chi M."/>
            <person name="Yan Q."/>
            <person name="Wang X.R."/>
            <person name="Song H.D."/>
            <person name="Xu X.N."/>
            <person name="Wang J.J."/>
            <person name="Zhang X.L."/>
            <person name="Zhang X."/>
            <person name="Wang Z.Q."/>
            <person name="Xue C.L."/>
            <person name="Brindley P.J."/>
            <person name="McManus D.P."/>
            <person name="Yang P.Y."/>
            <person name="Feng Z."/>
            <person name="Chen Z."/>
            <person name="Han Z.G."/>
        </authorList>
    </citation>
    <scope>NUCLEOTIDE SEQUENCE</scope>
</reference>
<dbReference type="EMBL" id="AY812398">
    <property type="protein sequence ID" value="AAX28287.2"/>
    <property type="molecule type" value="mRNA"/>
</dbReference>
<name>Q5BWD8_SCHJA</name>
<proteinExistence type="evidence at transcript level"/>
<sequence>MKQEKTDKISVVILDPLGFISNKYSSRDINEEISLNYGQFQSLTESISVIAESVEEDKEEMLDSINRLFLELFTEELQKVERFNDYTLSNPTDNINLNSYESDDRQRPSVESMIQSHWRLKLCDFQKAFWK</sequence>
<feature type="non-terminal residue" evidence="1">
    <location>
        <position position="131"/>
    </location>
</feature>
<organism evidence="1">
    <name type="scientific">Schistosoma japonicum</name>
    <name type="common">Blood fluke</name>
    <dbReference type="NCBI Taxonomy" id="6182"/>
    <lineage>
        <taxon>Eukaryota</taxon>
        <taxon>Metazoa</taxon>
        <taxon>Spiralia</taxon>
        <taxon>Lophotrochozoa</taxon>
        <taxon>Platyhelminthes</taxon>
        <taxon>Trematoda</taxon>
        <taxon>Digenea</taxon>
        <taxon>Strigeidida</taxon>
        <taxon>Schistosomatoidea</taxon>
        <taxon>Schistosomatidae</taxon>
        <taxon>Schistosoma</taxon>
    </lineage>
</organism>
<accession>Q5BWD8</accession>
<protein>
    <submittedName>
        <fullName evidence="1">SJCHGC08440 protein</fullName>
    </submittedName>
</protein>
<dbReference type="AlphaFoldDB" id="Q5BWD8"/>